<protein>
    <submittedName>
        <fullName evidence="1">Uncharacterized protein</fullName>
    </submittedName>
</protein>
<reference evidence="1" key="2">
    <citation type="journal article" date="2015" name="Fish Shellfish Immunol.">
        <title>Early steps in the European eel (Anguilla anguilla)-Vibrio vulnificus interaction in the gills: Role of the RtxA13 toxin.</title>
        <authorList>
            <person name="Callol A."/>
            <person name="Pajuelo D."/>
            <person name="Ebbesson L."/>
            <person name="Teles M."/>
            <person name="MacKenzie S."/>
            <person name="Amaro C."/>
        </authorList>
    </citation>
    <scope>NUCLEOTIDE SEQUENCE</scope>
</reference>
<dbReference type="EMBL" id="GBXM01068087">
    <property type="protein sequence ID" value="JAH40490.1"/>
    <property type="molecule type" value="Transcribed_RNA"/>
</dbReference>
<evidence type="ECO:0000313" key="1">
    <source>
        <dbReference type="EMBL" id="JAH40490.1"/>
    </source>
</evidence>
<dbReference type="AlphaFoldDB" id="A0A0E9SIJ5"/>
<name>A0A0E9SIJ5_ANGAN</name>
<accession>A0A0E9SIJ5</accession>
<proteinExistence type="predicted"/>
<organism evidence="1">
    <name type="scientific">Anguilla anguilla</name>
    <name type="common">European freshwater eel</name>
    <name type="synonym">Muraena anguilla</name>
    <dbReference type="NCBI Taxonomy" id="7936"/>
    <lineage>
        <taxon>Eukaryota</taxon>
        <taxon>Metazoa</taxon>
        <taxon>Chordata</taxon>
        <taxon>Craniata</taxon>
        <taxon>Vertebrata</taxon>
        <taxon>Euteleostomi</taxon>
        <taxon>Actinopterygii</taxon>
        <taxon>Neopterygii</taxon>
        <taxon>Teleostei</taxon>
        <taxon>Anguilliformes</taxon>
        <taxon>Anguillidae</taxon>
        <taxon>Anguilla</taxon>
    </lineage>
</organism>
<reference evidence="1" key="1">
    <citation type="submission" date="2014-11" db="EMBL/GenBank/DDBJ databases">
        <authorList>
            <person name="Amaro Gonzalez C."/>
        </authorList>
    </citation>
    <scope>NUCLEOTIDE SEQUENCE</scope>
</reference>
<sequence>MTSSPSIGLWGLISMAFG</sequence>